<evidence type="ECO:0000259" key="1">
    <source>
        <dbReference type="Pfam" id="PF06985"/>
    </source>
</evidence>
<comment type="caution">
    <text evidence="2">The sequence shown here is derived from an EMBL/GenBank/DDBJ whole genome shotgun (WGS) entry which is preliminary data.</text>
</comment>
<accession>A0A9N9PNR5</accession>
<evidence type="ECO:0000313" key="2">
    <source>
        <dbReference type="EMBL" id="CAG8948652.1"/>
    </source>
</evidence>
<gene>
    <name evidence="2" type="ORF">HYFRA_00001772</name>
</gene>
<protein>
    <recommendedName>
        <fullName evidence="1">Heterokaryon incompatibility domain-containing protein</fullName>
    </recommendedName>
</protein>
<organism evidence="2 3">
    <name type="scientific">Hymenoscyphus fraxineus</name>
    <dbReference type="NCBI Taxonomy" id="746836"/>
    <lineage>
        <taxon>Eukaryota</taxon>
        <taxon>Fungi</taxon>
        <taxon>Dikarya</taxon>
        <taxon>Ascomycota</taxon>
        <taxon>Pezizomycotina</taxon>
        <taxon>Leotiomycetes</taxon>
        <taxon>Helotiales</taxon>
        <taxon>Helotiaceae</taxon>
        <taxon>Hymenoscyphus</taxon>
    </lineage>
</organism>
<dbReference type="InterPro" id="IPR052895">
    <property type="entry name" value="HetReg/Transcr_Mod"/>
</dbReference>
<reference evidence="2" key="1">
    <citation type="submission" date="2021-07" db="EMBL/GenBank/DDBJ databases">
        <authorList>
            <person name="Durling M."/>
        </authorList>
    </citation>
    <scope>NUCLEOTIDE SEQUENCE</scope>
</reference>
<proteinExistence type="predicted"/>
<dbReference type="PANTHER" id="PTHR24148">
    <property type="entry name" value="ANKYRIN REPEAT DOMAIN-CONTAINING PROTEIN 39 HOMOLOG-RELATED"/>
    <property type="match status" value="1"/>
</dbReference>
<dbReference type="InterPro" id="IPR010730">
    <property type="entry name" value="HET"/>
</dbReference>
<dbReference type="AlphaFoldDB" id="A0A9N9PNR5"/>
<feature type="non-terminal residue" evidence="2">
    <location>
        <position position="1"/>
    </location>
</feature>
<dbReference type="Pfam" id="PF06985">
    <property type="entry name" value="HET"/>
    <property type="match status" value="1"/>
</dbReference>
<dbReference type="OrthoDB" id="3598674at2759"/>
<name>A0A9N9PNR5_9HELO</name>
<evidence type="ECO:0000313" key="3">
    <source>
        <dbReference type="Proteomes" id="UP000696280"/>
    </source>
</evidence>
<feature type="domain" description="Heterokaryon incompatibility" evidence="1">
    <location>
        <begin position="48"/>
        <end position="136"/>
    </location>
</feature>
<dbReference type="EMBL" id="CAJVRL010000001">
    <property type="protein sequence ID" value="CAG8948652.1"/>
    <property type="molecule type" value="Genomic_DNA"/>
</dbReference>
<sequence>MENKPYEYEPLDDSTDEIRLISIHHVSDPDSSIQLDIIRAKLSENPEYEALSYMWGSERDPHDVYVSGKRLQVGHNLWMALLRLRNPTKARVVWVDAICIDQKNTSERNHQVSQMSKIYRQASRVVVWLGPEIQNSNASLNGNLSMIICDLPYWGRLWVIQEVVLAKDLILYYGNIELEWASFAALVRREIASNTDRENITRKTPMKLIQQRVAQSLTTHGQNFTFSIVDLALSFSESECRDRRDKIFGLMSLANDCCKTHIHVDYSMTDLELCQSALDHYSKSHSPTKIVRRLEVVIRLYSTLMPLVYHETIFGKELPVFDYISFFDRDFGIIAPPDCPRRTELEDYISTLLWNLKSTLCYPTTLSQGGVRLALDQYGCIFFVPEDTIRRDYISINDDLNQIAIVREGNCRRTIVAIAYVDPSNDYGVLFKPPRSASSISVHFSFVNVVWSKPTPEEEEKLIQEWRRMEQRRKNWG</sequence>
<dbReference type="Proteomes" id="UP000696280">
    <property type="component" value="Unassembled WGS sequence"/>
</dbReference>
<keyword evidence="3" id="KW-1185">Reference proteome</keyword>
<dbReference type="PANTHER" id="PTHR24148:SF73">
    <property type="entry name" value="HET DOMAIN PROTEIN (AFU_ORTHOLOGUE AFUA_8G01020)"/>
    <property type="match status" value="1"/>
</dbReference>